<dbReference type="AlphaFoldDB" id="X0Z1Z2"/>
<accession>X0Z1Z2</accession>
<gene>
    <name evidence="2" type="ORF">S01H4_07593</name>
</gene>
<proteinExistence type="predicted"/>
<dbReference type="EMBL" id="BART01002502">
    <property type="protein sequence ID" value="GAG62949.1"/>
    <property type="molecule type" value="Genomic_DNA"/>
</dbReference>
<evidence type="ECO:0000313" key="2">
    <source>
        <dbReference type="EMBL" id="GAG62949.1"/>
    </source>
</evidence>
<organism evidence="2">
    <name type="scientific">marine sediment metagenome</name>
    <dbReference type="NCBI Taxonomy" id="412755"/>
    <lineage>
        <taxon>unclassified sequences</taxon>
        <taxon>metagenomes</taxon>
        <taxon>ecological metagenomes</taxon>
    </lineage>
</organism>
<feature type="transmembrane region" description="Helical" evidence="1">
    <location>
        <begin position="28"/>
        <end position="46"/>
    </location>
</feature>
<keyword evidence="1" id="KW-0472">Membrane</keyword>
<reference evidence="2" key="1">
    <citation type="journal article" date="2014" name="Front. Microbiol.">
        <title>High frequency of phylogenetically diverse reductive dehalogenase-homologous genes in deep subseafloor sedimentary metagenomes.</title>
        <authorList>
            <person name="Kawai M."/>
            <person name="Futagami T."/>
            <person name="Toyoda A."/>
            <person name="Takaki Y."/>
            <person name="Nishi S."/>
            <person name="Hori S."/>
            <person name="Arai W."/>
            <person name="Tsubouchi T."/>
            <person name="Morono Y."/>
            <person name="Uchiyama I."/>
            <person name="Ito T."/>
            <person name="Fujiyama A."/>
            <person name="Inagaki F."/>
            <person name="Takami H."/>
        </authorList>
    </citation>
    <scope>NUCLEOTIDE SEQUENCE</scope>
    <source>
        <strain evidence="2">Expedition CK06-06</strain>
    </source>
</reference>
<keyword evidence="1" id="KW-0812">Transmembrane</keyword>
<protein>
    <submittedName>
        <fullName evidence="2">Uncharacterized protein</fullName>
    </submittedName>
</protein>
<name>X0Z1Z2_9ZZZZ</name>
<comment type="caution">
    <text evidence="2">The sequence shown here is derived from an EMBL/GenBank/DDBJ whole genome shotgun (WGS) entry which is preliminary data.</text>
</comment>
<sequence length="69" mass="7739">MTGNKLKETNSTGKQNNVLNIKWNALDAVISLIFLAVVLVGIYFGMKKLFEVLAGKQFFNISNIDTKEF</sequence>
<feature type="non-terminal residue" evidence="2">
    <location>
        <position position="69"/>
    </location>
</feature>
<evidence type="ECO:0000256" key="1">
    <source>
        <dbReference type="SAM" id="Phobius"/>
    </source>
</evidence>
<keyword evidence="1" id="KW-1133">Transmembrane helix</keyword>